<dbReference type="Proteomes" id="UP001211907">
    <property type="component" value="Unassembled WGS sequence"/>
</dbReference>
<dbReference type="SUPFAM" id="SSF53448">
    <property type="entry name" value="Nucleotide-diphospho-sugar transferases"/>
    <property type="match status" value="1"/>
</dbReference>
<dbReference type="InterPro" id="IPR044244">
    <property type="entry name" value="TTC27/Emw1"/>
</dbReference>
<dbReference type="InterPro" id="IPR022751">
    <property type="entry name" value="Alpha_mannosyltransferase"/>
</dbReference>
<comment type="similarity">
    <text evidence="1">Belongs to the MNN1/MNT family.</text>
</comment>
<protein>
    <submittedName>
        <fullName evidence="6">Uncharacterized protein</fullName>
    </submittedName>
</protein>
<organism evidence="6 7">
    <name type="scientific">Physocladia obscura</name>
    <dbReference type="NCBI Taxonomy" id="109957"/>
    <lineage>
        <taxon>Eukaryota</taxon>
        <taxon>Fungi</taxon>
        <taxon>Fungi incertae sedis</taxon>
        <taxon>Chytridiomycota</taxon>
        <taxon>Chytridiomycota incertae sedis</taxon>
        <taxon>Chytridiomycetes</taxon>
        <taxon>Chytridiales</taxon>
        <taxon>Chytriomycetaceae</taxon>
        <taxon>Physocladia</taxon>
    </lineage>
</organism>
<dbReference type="SMART" id="SM00028">
    <property type="entry name" value="TPR"/>
    <property type="match status" value="4"/>
</dbReference>
<dbReference type="Gene3D" id="1.25.40.10">
    <property type="entry name" value="Tetratricopeptide repeat domain"/>
    <property type="match status" value="1"/>
</dbReference>
<dbReference type="InterPro" id="IPR011990">
    <property type="entry name" value="TPR-like_helical_dom_sf"/>
</dbReference>
<comment type="caution">
    <text evidence="6">The sequence shown here is derived from an EMBL/GenBank/DDBJ whole genome shotgun (WGS) entry which is preliminary data.</text>
</comment>
<evidence type="ECO:0000256" key="3">
    <source>
        <dbReference type="ARBA" id="ARBA00022737"/>
    </source>
</evidence>
<proteinExistence type="inferred from homology"/>
<dbReference type="PROSITE" id="PS50005">
    <property type="entry name" value="TPR"/>
    <property type="match status" value="1"/>
</dbReference>
<sequence>MLEKSKQAEEIVRKQLEDNPKSPKLHCLLGDITKDPQHYYDAWTYSEQKYSRAMRSLGAHYFRSGEFADSVNCYSNALAINPLYENSWFVMGCAALRCEDWKNAQKAFQQTVLLNSDNGEAWTNLANVHVKLGKKREGWRAIREALRQHHDNAKIWDNYLFLSLDLLEFGESVRSMQRIFDIRSNPARAAELAKNPDSLVDLGCLEILVNAVVHDIRSADGVNTAVSTVPQIFALLDCLNSKISGSAKLFTLCAQFYTSQERYKLAIDFLGRAYRVYLHAPALNDDVAVFRAGADAVERLSEAYKELGPLEETPRHTAVIVESDGVAEAGESVLVIVCPDWKYQGRTVLRTFIGRTKDSYEGTPEHERLKELLAMKLPRRIRSIGLAILVGIALVRGAWIARKAFSDFRVAEVDLIQAQLIDFLHGEQLSNHQGVLFGGSVPRAFDFAKTLDRLVFLEMNNASVQYNKSDFLILARRAKTNLIAYKLLYDFYNDSDNSEFSNANNAEIFLIAQQPELRVRLHAAVEDSTHLLYPWLLSKYKSIRDFQNSFKSVARENNAGIVFTTGMWHAELCLHAILSLRTVLNSTLPIEVHYAGPNDLTHAMREAFSRIPDVTTVDITEIFPGESDKVIGWSIKPFAILASRFRQVIFVDADALFFKDPGAAILQESRIYAENGQLFFHDRTLGHGHVVRFFADMNPNPTQFARTLRYMTKRSVHEMESGVVAVDKARTGVLHALLLVCKLNSVQEREVLYKKVHGDKESFWFAWEILRVPYAFPQTFGGTVGYKNELGQICGGLFHTDEKEQPFWWNGGVLKNKHGSMNDGFMHFDYAAFDTTGVKVQWVWETETSPFCMESRFPEKEVIALGPILKEIGEKYVQIYKDLKDEGWKAFIESRF</sequence>
<gene>
    <name evidence="6" type="ORF">HK100_012451</name>
</gene>
<evidence type="ECO:0000313" key="7">
    <source>
        <dbReference type="Proteomes" id="UP001211907"/>
    </source>
</evidence>
<evidence type="ECO:0000256" key="2">
    <source>
        <dbReference type="ARBA" id="ARBA00022679"/>
    </source>
</evidence>
<reference evidence="6" key="1">
    <citation type="submission" date="2020-05" db="EMBL/GenBank/DDBJ databases">
        <title>Phylogenomic resolution of chytrid fungi.</title>
        <authorList>
            <person name="Stajich J.E."/>
            <person name="Amses K."/>
            <person name="Simmons R."/>
            <person name="Seto K."/>
            <person name="Myers J."/>
            <person name="Bonds A."/>
            <person name="Quandt C.A."/>
            <person name="Barry K."/>
            <person name="Liu P."/>
            <person name="Grigoriev I."/>
            <person name="Longcore J.E."/>
            <person name="James T.Y."/>
        </authorList>
    </citation>
    <scope>NUCLEOTIDE SEQUENCE</scope>
    <source>
        <strain evidence="6">JEL0513</strain>
    </source>
</reference>
<dbReference type="PANTHER" id="PTHR16193:SF0">
    <property type="entry name" value="TETRATRICOPEPTIDE REPEAT PROTEIN 27"/>
    <property type="match status" value="1"/>
</dbReference>
<dbReference type="SUPFAM" id="SSF48452">
    <property type="entry name" value="TPR-like"/>
    <property type="match status" value="1"/>
</dbReference>
<evidence type="ECO:0000256" key="4">
    <source>
        <dbReference type="ARBA" id="ARBA00022803"/>
    </source>
</evidence>
<dbReference type="Pfam" id="PF11051">
    <property type="entry name" value="Mannosyl_trans3"/>
    <property type="match status" value="1"/>
</dbReference>
<dbReference type="InterPro" id="IPR019734">
    <property type="entry name" value="TPR_rpt"/>
</dbReference>
<accession>A0AAD5T167</accession>
<dbReference type="InterPro" id="IPR029044">
    <property type="entry name" value="Nucleotide-diphossugar_trans"/>
</dbReference>
<dbReference type="GO" id="GO:0016757">
    <property type="term" value="F:glycosyltransferase activity"/>
    <property type="evidence" value="ECO:0007669"/>
    <property type="project" value="InterPro"/>
</dbReference>
<evidence type="ECO:0000313" key="6">
    <source>
        <dbReference type="EMBL" id="KAJ3121263.1"/>
    </source>
</evidence>
<keyword evidence="4 5" id="KW-0802">TPR repeat</keyword>
<dbReference type="AlphaFoldDB" id="A0AAD5T167"/>
<dbReference type="EMBL" id="JADGJH010000895">
    <property type="protein sequence ID" value="KAJ3121263.1"/>
    <property type="molecule type" value="Genomic_DNA"/>
</dbReference>
<keyword evidence="3" id="KW-0677">Repeat</keyword>
<feature type="repeat" description="TPR" evidence="5">
    <location>
        <begin position="51"/>
        <end position="84"/>
    </location>
</feature>
<evidence type="ECO:0000256" key="5">
    <source>
        <dbReference type="PROSITE-ProRule" id="PRU00339"/>
    </source>
</evidence>
<keyword evidence="7" id="KW-1185">Reference proteome</keyword>
<dbReference type="PANTHER" id="PTHR16193">
    <property type="entry name" value="TETRATRICOPEPTIDE REPEAT PROTEIN 27"/>
    <property type="match status" value="1"/>
</dbReference>
<evidence type="ECO:0000256" key="1">
    <source>
        <dbReference type="ARBA" id="ARBA00009105"/>
    </source>
</evidence>
<name>A0AAD5T167_9FUNG</name>
<keyword evidence="2" id="KW-0808">Transferase</keyword>